<protein>
    <submittedName>
        <fullName evidence="1">Anthranilate synthase component I family protein</fullName>
    </submittedName>
</protein>
<reference evidence="1" key="1">
    <citation type="submission" date="2021-05" db="EMBL/GenBank/DDBJ databases">
        <title>An isolated secondary fermenter in methanogenic hydrocarbon-degrading communities.</title>
        <authorList>
            <person name="Liu Y.-F."/>
            <person name="Liu Z.-l."/>
        </authorList>
    </citation>
    <scope>NUCLEOTIDE SEQUENCE</scope>
    <source>
        <strain evidence="1">L-13</strain>
    </source>
</reference>
<sequence>MMTSRIETSPVDIEKARSSQAGRLPLVLELPRRGRSPRSLYERLKGGRSHTLLLESGDGGMGKGRYSFIAVEAERIFSVSGDGCRCSVHDGEGRLLQVHPSGRELRRAVEDYLGTFSSLREGMPPFAGGVAGYFGYAMIEHWEDLFRGARSLEGSALPRALLMGYATVVAVDHERDSILLIHHAPVGAEGLEAALAAGHDHLQGLVRLLEEAERPRPSGPFFLGEVRSETEKAAFMKIVDAGREAIIDGEVCQVVLSQRFSVETDLPASTVYEALAEENPSPYLFLVETPEVNLIGSSPEVLVRLEGDAVMTRPLAGTRPRGRDEDADRALEAELLADEKERAEHLMLVDLARNDLGRICRTGSVTVTELMGVERYSRVMHIVSQVEGVRRPEVKAFDVLEAAFPAGTVSGAPKIRAMELIEEFEGSPRGPYAGAVGYLSSTGDLDTCIAIRTFVQVGDEISVQAGAGVVYDSVAEKEYDETRNKAEALFRALKKAAEKGAGR</sequence>
<accession>A0ACD1DTX1</accession>
<name>A0ACD1DTX1_9BACT</name>
<evidence type="ECO:0000313" key="1">
    <source>
        <dbReference type="EMBL" id="QVL35633.1"/>
    </source>
</evidence>
<dbReference type="EMBL" id="CP074691">
    <property type="protein sequence ID" value="QVL35633.1"/>
    <property type="molecule type" value="Genomic_DNA"/>
</dbReference>
<keyword evidence="2" id="KW-1185">Reference proteome</keyword>
<proteinExistence type="predicted"/>
<organism evidence="1 2">
    <name type="scientific">Aminirod propionatiphilus</name>
    <dbReference type="NCBI Taxonomy" id="3415223"/>
    <lineage>
        <taxon>Bacteria</taxon>
        <taxon>Thermotogati</taxon>
        <taxon>Synergistota</taxon>
        <taxon>Synergistia</taxon>
        <taxon>Synergistales</taxon>
        <taxon>Aminiphilaceae</taxon>
        <taxon>Aminirod</taxon>
    </lineage>
</organism>
<gene>
    <name evidence="1" type="ORF">KIH16_10695</name>
</gene>
<dbReference type="Proteomes" id="UP000682204">
    <property type="component" value="Chromosome"/>
</dbReference>
<evidence type="ECO:0000313" key="2">
    <source>
        <dbReference type="Proteomes" id="UP000682204"/>
    </source>
</evidence>